<dbReference type="InterPro" id="IPR036047">
    <property type="entry name" value="F-box-like_dom_sf"/>
</dbReference>
<name>A0A6N2KF05_SALVM</name>
<dbReference type="Pfam" id="PF00646">
    <property type="entry name" value="F-box"/>
    <property type="match status" value="1"/>
</dbReference>
<evidence type="ECO:0000259" key="2">
    <source>
        <dbReference type="Pfam" id="PF23622"/>
    </source>
</evidence>
<dbReference type="PANTHER" id="PTHR34145:SF77">
    <property type="match status" value="1"/>
</dbReference>
<evidence type="ECO:0000259" key="1">
    <source>
        <dbReference type="Pfam" id="PF00646"/>
    </source>
</evidence>
<evidence type="ECO:0008006" key="4">
    <source>
        <dbReference type="Google" id="ProtNLM"/>
    </source>
</evidence>
<proteinExistence type="predicted"/>
<dbReference type="InterPro" id="IPR032675">
    <property type="entry name" value="LRR_dom_sf"/>
</dbReference>
<dbReference type="InterPro" id="IPR055357">
    <property type="entry name" value="LRR_At1g61320_AtMIF1"/>
</dbReference>
<reference evidence="3" key="1">
    <citation type="submission" date="2019-03" db="EMBL/GenBank/DDBJ databases">
        <authorList>
            <person name="Mank J."/>
            <person name="Almeida P."/>
        </authorList>
    </citation>
    <scope>NUCLEOTIDE SEQUENCE</scope>
    <source>
        <strain evidence="3">78183</strain>
    </source>
</reference>
<dbReference type="AlphaFoldDB" id="A0A6N2KF05"/>
<sequence length="496" mass="58306">MASPERKGQTFLQMSRKRLKRQCHSSYHHLDRVTTSFTQADRSADLPDEVLDMIFSFLPIRNAVQIGALSTRFKNSWNFSRRLDFDDDFARGRSPEDFKSVVNKVFDRHEGSSILRFRLCFDPNREELLVEKWIRKSIEKGVEELDLEFYQNGNVFQGRWPFKLNSEVYEAESLKILKLNMCQLDLPPKLKGLRFLNTLVLRKIIITPTLIDTLFQNCSFLETLDLAQCHRIFHLKIFAQKKFKVLRVGDCQEILRIYIDAPNLRSFHYSGHVCFIKFNVVPQLKDVMLNFRPSKGFTDTFRVRNLVYDLYPIQVLTTTSTFLEGLSPKFIGGKLREMQFFFGNLKEFHLIMEGAIYCNPYDIISFLKHCPGLEKIFIDLNDFCFVRGPYWELHNRQSFQKYSLSFDSLKFIKLPGFKFQKDELMLVKFLLERAISLEKLVLVTPKSRHGRVFTPDLQAYYQHLRSWKASPAAQIAVFEHVNDVTSICPTHSKTWY</sequence>
<accession>A0A6N2KF05</accession>
<dbReference type="InterPro" id="IPR001810">
    <property type="entry name" value="F-box_dom"/>
</dbReference>
<organism evidence="3">
    <name type="scientific">Salix viminalis</name>
    <name type="common">Common osier</name>
    <name type="synonym">Basket willow</name>
    <dbReference type="NCBI Taxonomy" id="40686"/>
    <lineage>
        <taxon>Eukaryota</taxon>
        <taxon>Viridiplantae</taxon>
        <taxon>Streptophyta</taxon>
        <taxon>Embryophyta</taxon>
        <taxon>Tracheophyta</taxon>
        <taxon>Spermatophyta</taxon>
        <taxon>Magnoliopsida</taxon>
        <taxon>eudicotyledons</taxon>
        <taxon>Gunneridae</taxon>
        <taxon>Pentapetalae</taxon>
        <taxon>rosids</taxon>
        <taxon>fabids</taxon>
        <taxon>Malpighiales</taxon>
        <taxon>Salicaceae</taxon>
        <taxon>Saliceae</taxon>
        <taxon>Salix</taxon>
    </lineage>
</organism>
<dbReference type="Gene3D" id="3.80.10.10">
    <property type="entry name" value="Ribonuclease Inhibitor"/>
    <property type="match status" value="1"/>
</dbReference>
<evidence type="ECO:0000313" key="3">
    <source>
        <dbReference type="EMBL" id="VFU27032.1"/>
    </source>
</evidence>
<feature type="domain" description="F-box" evidence="1">
    <location>
        <begin position="45"/>
        <end position="78"/>
    </location>
</feature>
<dbReference type="EMBL" id="CAADRP010000335">
    <property type="protein sequence ID" value="VFU27032.1"/>
    <property type="molecule type" value="Genomic_DNA"/>
</dbReference>
<feature type="domain" description="At1g61320/AtMIF1 LRR" evidence="2">
    <location>
        <begin position="108"/>
        <end position="451"/>
    </location>
</feature>
<dbReference type="SUPFAM" id="SSF52058">
    <property type="entry name" value="L domain-like"/>
    <property type="match status" value="1"/>
</dbReference>
<dbReference type="Pfam" id="PF23622">
    <property type="entry name" value="LRR_At1g61320_AtMIF1"/>
    <property type="match status" value="1"/>
</dbReference>
<gene>
    <name evidence="3" type="ORF">SVIM_LOCUS78158</name>
</gene>
<protein>
    <recommendedName>
        <fullName evidence="4">F-box domain-containing protein</fullName>
    </recommendedName>
</protein>
<dbReference type="InterPro" id="IPR053772">
    <property type="entry name" value="At1g61320/At1g61330-like"/>
</dbReference>
<dbReference type="PANTHER" id="PTHR34145">
    <property type="entry name" value="OS02G0105600 PROTEIN"/>
    <property type="match status" value="1"/>
</dbReference>
<dbReference type="SUPFAM" id="SSF81383">
    <property type="entry name" value="F-box domain"/>
    <property type="match status" value="1"/>
</dbReference>